<proteinExistence type="predicted"/>
<keyword evidence="2" id="KW-1185">Reference proteome</keyword>
<comment type="caution">
    <text evidence="1">The sequence shown here is derived from an EMBL/GenBank/DDBJ whole genome shotgun (WGS) entry which is preliminary data.</text>
</comment>
<dbReference type="Proteomes" id="UP000054937">
    <property type="component" value="Unassembled WGS sequence"/>
</dbReference>
<evidence type="ECO:0000313" key="1">
    <source>
        <dbReference type="EMBL" id="KRW99218.1"/>
    </source>
</evidence>
<accession>A0A0V0QAK7</accession>
<sequence>MQKISYRKEIENTLKEFQEYLKLKGDLGELIINSLKKMEGAKLGLEFGNTHFLHFCFFIQKFLKQTNNPKQVFEVVVGLRRAGITHQKVWKSVFEYIKQNENKIPINLHLEIVYYLLDFKIDNETRKYYEDKDELIIDQVNIMLTQDNYIPFIYGLQIMIYLEKEIPFENAKGYLEYLVKNKSVYFQYLDAYHFADLAYLTYSILNQLNISGWDEYELERMKQKKGDQYNLFLKQCLENYINLDLVQYDQMLSQYQFFDEKQNQIGIFDRITWSSISKIMQILTDPSFMDESQFRRLEDQIFRKSETDVIDLQNAAILIECYSELPQNDLNCIMRIFQMLDFRLKAEKDKAKDSFEANSVIRLLRALHQFHETSVENQILINTVKYFGGVIKYKDLEMNQDQAFELKLIYEESPFTQNDPKIVEALNQKLQEFAQ</sequence>
<gene>
    <name evidence="1" type="ORF">PPERSA_07461</name>
</gene>
<evidence type="ECO:0000313" key="2">
    <source>
        <dbReference type="Proteomes" id="UP000054937"/>
    </source>
</evidence>
<dbReference type="InParanoid" id="A0A0V0QAK7"/>
<protein>
    <submittedName>
        <fullName evidence="1">Uncharacterized protein</fullName>
    </submittedName>
</protein>
<name>A0A0V0QAK7_PSEPJ</name>
<reference evidence="1 2" key="1">
    <citation type="journal article" date="2015" name="Sci. Rep.">
        <title>Genome of the facultative scuticociliatosis pathogen Pseudocohnilembus persalinus provides insight into its virulence through horizontal gene transfer.</title>
        <authorList>
            <person name="Xiong J."/>
            <person name="Wang G."/>
            <person name="Cheng J."/>
            <person name="Tian M."/>
            <person name="Pan X."/>
            <person name="Warren A."/>
            <person name="Jiang C."/>
            <person name="Yuan D."/>
            <person name="Miao W."/>
        </authorList>
    </citation>
    <scope>NUCLEOTIDE SEQUENCE [LARGE SCALE GENOMIC DNA]</scope>
    <source>
        <strain evidence="1">36N120E</strain>
    </source>
</reference>
<dbReference type="EMBL" id="LDAU01000220">
    <property type="protein sequence ID" value="KRW99218.1"/>
    <property type="molecule type" value="Genomic_DNA"/>
</dbReference>
<dbReference type="AlphaFoldDB" id="A0A0V0QAK7"/>
<organism evidence="1 2">
    <name type="scientific">Pseudocohnilembus persalinus</name>
    <name type="common">Ciliate</name>
    <dbReference type="NCBI Taxonomy" id="266149"/>
    <lineage>
        <taxon>Eukaryota</taxon>
        <taxon>Sar</taxon>
        <taxon>Alveolata</taxon>
        <taxon>Ciliophora</taxon>
        <taxon>Intramacronucleata</taxon>
        <taxon>Oligohymenophorea</taxon>
        <taxon>Scuticociliatia</taxon>
        <taxon>Philasterida</taxon>
        <taxon>Pseudocohnilembidae</taxon>
        <taxon>Pseudocohnilembus</taxon>
    </lineage>
</organism>